<evidence type="ECO:0000313" key="16">
    <source>
        <dbReference type="Proteomes" id="UP000199800"/>
    </source>
</evidence>
<keyword evidence="16" id="KW-1185">Reference proteome</keyword>
<evidence type="ECO:0000256" key="12">
    <source>
        <dbReference type="ARBA" id="ARBA00047283"/>
    </source>
</evidence>
<evidence type="ECO:0000256" key="8">
    <source>
        <dbReference type="ARBA" id="ARBA00022691"/>
    </source>
</evidence>
<dbReference type="Pfam" id="PF01029">
    <property type="entry name" value="NusB"/>
    <property type="match status" value="1"/>
</dbReference>
<dbReference type="SUPFAM" id="SSF48013">
    <property type="entry name" value="NusB-like"/>
    <property type="match status" value="1"/>
</dbReference>
<evidence type="ECO:0000256" key="2">
    <source>
        <dbReference type="ARBA" id="ARBA00004496"/>
    </source>
</evidence>
<evidence type="ECO:0000259" key="14">
    <source>
        <dbReference type="PROSITE" id="PS51686"/>
    </source>
</evidence>
<evidence type="ECO:0000256" key="3">
    <source>
        <dbReference type="ARBA" id="ARBA00012140"/>
    </source>
</evidence>
<sequence>MSKETSTVNIRELAMQALIMVLEENKTSSEVLSGVLEKYQYLPKQDRAFFTRLCEGTMERAIELDYVINQFSRTKTKKMKPVIRTILRMGTYQILYMNQVPDSATCNESVKLAKKKGFHTLTGFVNGILRNIGRNKKNLVYPDKEKDFLSYLNIVYSMPMWILEKWSKIYTNEQLETMAEYFAKESKTTIRVNTQKIEKKTYVQLLEEANIYVKDGIYYENALVISGYNTIQGLPGYKEGYFTVQDESSMLAVLCGGIKPGMQILDVCAAPGGKTMFAAALLNGSGKIIACDVSEHKVERIQENVSRLGLTNVEANVWDAVEFEPEWKEQMDIVIADVPCSGLGVIGKKSDIKYNCSQEGIHNLRDIQRKILANVSQYVKPGGVLLFSTCTVVEEENKENAEWFSKNFDFQYESLEPYLPEQLKESTAKDGYLQLLPGIHQTDGFFMARFRKR</sequence>
<comment type="catalytic activity">
    <reaction evidence="12">
        <text>cytidine(967) in 16S rRNA + S-adenosyl-L-methionine = 5-methylcytidine(967) in 16S rRNA + S-adenosyl-L-homocysteine + H(+)</text>
        <dbReference type="Rhea" id="RHEA:42748"/>
        <dbReference type="Rhea" id="RHEA-COMP:10219"/>
        <dbReference type="Rhea" id="RHEA-COMP:10220"/>
        <dbReference type="ChEBI" id="CHEBI:15378"/>
        <dbReference type="ChEBI" id="CHEBI:57856"/>
        <dbReference type="ChEBI" id="CHEBI:59789"/>
        <dbReference type="ChEBI" id="CHEBI:74483"/>
        <dbReference type="ChEBI" id="CHEBI:82748"/>
        <dbReference type="EC" id="2.1.1.176"/>
    </reaction>
</comment>
<keyword evidence="8 13" id="KW-0949">S-adenosyl-L-methionine</keyword>
<evidence type="ECO:0000256" key="10">
    <source>
        <dbReference type="ARBA" id="ARBA00030399"/>
    </source>
</evidence>
<keyword evidence="7 13" id="KW-0808">Transferase</keyword>
<dbReference type="Proteomes" id="UP000199800">
    <property type="component" value="Unassembled WGS sequence"/>
</dbReference>
<dbReference type="InterPro" id="IPR035926">
    <property type="entry name" value="NusB-like_sf"/>
</dbReference>
<feature type="active site" description="Nucleophile" evidence="13">
    <location>
        <position position="390"/>
    </location>
</feature>
<keyword evidence="5" id="KW-0698">rRNA processing</keyword>
<dbReference type="OrthoDB" id="9810297at2"/>
<dbReference type="InterPro" id="IPR054728">
    <property type="entry name" value="RsmB-like_ferredoxin"/>
</dbReference>
<dbReference type="NCBIfam" id="TIGR00563">
    <property type="entry name" value="rsmB"/>
    <property type="match status" value="1"/>
</dbReference>
<evidence type="ECO:0000256" key="11">
    <source>
        <dbReference type="ARBA" id="ARBA00031088"/>
    </source>
</evidence>
<accession>A0A1H9Y1R8</accession>
<dbReference type="EMBL" id="FOHN01000001">
    <property type="protein sequence ID" value="SES62223.1"/>
    <property type="molecule type" value="Genomic_DNA"/>
</dbReference>
<dbReference type="RefSeq" id="WP_092474723.1">
    <property type="nucleotide sequence ID" value="NZ_FOHN01000001.1"/>
</dbReference>
<evidence type="ECO:0000256" key="1">
    <source>
        <dbReference type="ARBA" id="ARBA00002724"/>
    </source>
</evidence>
<evidence type="ECO:0000313" key="15">
    <source>
        <dbReference type="EMBL" id="SES62223.1"/>
    </source>
</evidence>
<dbReference type="Pfam" id="PF22458">
    <property type="entry name" value="RsmF-B_ferredox"/>
    <property type="match status" value="1"/>
</dbReference>
<keyword evidence="9 13" id="KW-0694">RNA-binding</keyword>
<dbReference type="Gene3D" id="3.40.50.150">
    <property type="entry name" value="Vaccinia Virus protein VP39"/>
    <property type="match status" value="1"/>
</dbReference>
<dbReference type="EC" id="2.1.1.176" evidence="3"/>
<organism evidence="15 16">
    <name type="scientific">[Clostridium] polysaccharolyticum</name>
    <dbReference type="NCBI Taxonomy" id="29364"/>
    <lineage>
        <taxon>Bacteria</taxon>
        <taxon>Bacillati</taxon>
        <taxon>Bacillota</taxon>
        <taxon>Clostridia</taxon>
        <taxon>Lachnospirales</taxon>
        <taxon>Lachnospiraceae</taxon>
    </lineage>
</organism>
<dbReference type="SUPFAM" id="SSF53335">
    <property type="entry name" value="S-adenosyl-L-methionine-dependent methyltransferases"/>
    <property type="match status" value="1"/>
</dbReference>
<reference evidence="15 16" key="1">
    <citation type="submission" date="2016-10" db="EMBL/GenBank/DDBJ databases">
        <authorList>
            <person name="de Groot N.N."/>
        </authorList>
    </citation>
    <scope>NUCLEOTIDE SEQUENCE [LARGE SCALE GENOMIC DNA]</scope>
    <source>
        <strain evidence="15 16">DSM 1801</strain>
    </source>
</reference>
<feature type="binding site" evidence="13">
    <location>
        <position position="319"/>
    </location>
    <ligand>
        <name>S-adenosyl-L-methionine</name>
        <dbReference type="ChEBI" id="CHEBI:59789"/>
    </ligand>
</feature>
<dbReference type="PRINTS" id="PR02008">
    <property type="entry name" value="RCMTFAMILY"/>
</dbReference>
<feature type="binding site" evidence="13">
    <location>
        <position position="292"/>
    </location>
    <ligand>
        <name>S-adenosyl-L-methionine</name>
        <dbReference type="ChEBI" id="CHEBI:59789"/>
    </ligand>
</feature>
<evidence type="ECO:0000256" key="5">
    <source>
        <dbReference type="ARBA" id="ARBA00022552"/>
    </source>
</evidence>
<evidence type="ECO:0000256" key="4">
    <source>
        <dbReference type="ARBA" id="ARBA00022490"/>
    </source>
</evidence>
<comment type="subcellular location">
    <subcellularLocation>
        <location evidence="2">Cytoplasm</location>
    </subcellularLocation>
</comment>
<evidence type="ECO:0000256" key="9">
    <source>
        <dbReference type="ARBA" id="ARBA00022884"/>
    </source>
</evidence>
<dbReference type="GO" id="GO:0005737">
    <property type="term" value="C:cytoplasm"/>
    <property type="evidence" value="ECO:0007669"/>
    <property type="project" value="UniProtKB-SubCell"/>
</dbReference>
<dbReference type="NCBIfam" id="NF011494">
    <property type="entry name" value="PRK14902.1"/>
    <property type="match status" value="1"/>
</dbReference>
<keyword evidence="6 13" id="KW-0489">Methyltransferase</keyword>
<evidence type="ECO:0000256" key="7">
    <source>
        <dbReference type="ARBA" id="ARBA00022679"/>
    </source>
</evidence>
<comment type="similarity">
    <text evidence="13">Belongs to the class I-like SAM-binding methyltransferase superfamily. RsmB/NOP family.</text>
</comment>
<dbReference type="GO" id="GO:0003723">
    <property type="term" value="F:RNA binding"/>
    <property type="evidence" value="ECO:0007669"/>
    <property type="project" value="UniProtKB-UniRule"/>
</dbReference>
<dbReference type="STRING" id="29364.SAMN04487772_10139"/>
<dbReference type="PANTHER" id="PTHR22807">
    <property type="entry name" value="NOP2 YEAST -RELATED NOL1/NOP2/FMU SUN DOMAIN-CONTAINING"/>
    <property type="match status" value="1"/>
</dbReference>
<dbReference type="PROSITE" id="PS51686">
    <property type="entry name" value="SAM_MT_RSMB_NOP"/>
    <property type="match status" value="1"/>
</dbReference>
<dbReference type="Pfam" id="PF01189">
    <property type="entry name" value="Methyltr_RsmB-F"/>
    <property type="match status" value="1"/>
</dbReference>
<dbReference type="AlphaFoldDB" id="A0A1H9Y1R8"/>
<dbReference type="InterPro" id="IPR001678">
    <property type="entry name" value="MeTrfase_RsmB-F_NOP2_dom"/>
</dbReference>
<feature type="domain" description="SAM-dependent MTase RsmB/NOP-type" evidence="14">
    <location>
        <begin position="178"/>
        <end position="453"/>
    </location>
</feature>
<evidence type="ECO:0000256" key="6">
    <source>
        <dbReference type="ARBA" id="ARBA00022603"/>
    </source>
</evidence>
<feature type="binding site" evidence="13">
    <location>
        <position position="337"/>
    </location>
    <ligand>
        <name>S-adenosyl-L-methionine</name>
        <dbReference type="ChEBI" id="CHEBI:59789"/>
    </ligand>
</feature>
<gene>
    <name evidence="15" type="ORF">SAMN04487772_10139</name>
</gene>
<dbReference type="InterPro" id="IPR006027">
    <property type="entry name" value="NusB_RsmB_TIM44"/>
</dbReference>
<dbReference type="InterPro" id="IPR023267">
    <property type="entry name" value="RCMT"/>
</dbReference>
<dbReference type="GO" id="GO:0006355">
    <property type="term" value="P:regulation of DNA-templated transcription"/>
    <property type="evidence" value="ECO:0007669"/>
    <property type="project" value="InterPro"/>
</dbReference>
<keyword evidence="4" id="KW-0963">Cytoplasm</keyword>
<feature type="binding site" evidence="13">
    <location>
        <begin position="268"/>
        <end position="274"/>
    </location>
    <ligand>
        <name>S-adenosyl-L-methionine</name>
        <dbReference type="ChEBI" id="CHEBI:59789"/>
    </ligand>
</feature>
<protein>
    <recommendedName>
        <fullName evidence="3">16S rRNA (cytosine(967)-C(5))-methyltransferase</fullName>
        <ecNumber evidence="3">2.1.1.176</ecNumber>
    </recommendedName>
    <alternativeName>
        <fullName evidence="10">16S rRNA m5C967 methyltransferase</fullName>
    </alternativeName>
    <alternativeName>
        <fullName evidence="11">rRNA (cytosine-C(5)-)-methyltransferase RsmB</fullName>
    </alternativeName>
</protein>
<dbReference type="PANTHER" id="PTHR22807:SF53">
    <property type="entry name" value="RIBOSOMAL RNA SMALL SUBUNIT METHYLTRANSFERASE B-RELATED"/>
    <property type="match status" value="1"/>
</dbReference>
<evidence type="ECO:0000256" key="13">
    <source>
        <dbReference type="PROSITE-ProRule" id="PRU01023"/>
    </source>
</evidence>
<dbReference type="InterPro" id="IPR029063">
    <property type="entry name" value="SAM-dependent_MTases_sf"/>
</dbReference>
<dbReference type="Gene3D" id="1.10.940.10">
    <property type="entry name" value="NusB-like"/>
    <property type="match status" value="1"/>
</dbReference>
<dbReference type="InterPro" id="IPR049560">
    <property type="entry name" value="MeTrfase_RsmB-F_NOP2_cat"/>
</dbReference>
<comment type="function">
    <text evidence="1">Specifically methylates the cytosine at position 967 (m5C967) of 16S rRNA.</text>
</comment>
<proteinExistence type="inferred from homology"/>
<name>A0A1H9Y1R8_9FIRM</name>
<dbReference type="GO" id="GO:0008649">
    <property type="term" value="F:rRNA methyltransferase activity"/>
    <property type="evidence" value="ECO:0007669"/>
    <property type="project" value="InterPro"/>
</dbReference>
<dbReference type="InterPro" id="IPR004573">
    <property type="entry name" value="rRNA_ssu_MeTfrase_B"/>
</dbReference>
<dbReference type="CDD" id="cd02440">
    <property type="entry name" value="AdoMet_MTases"/>
    <property type="match status" value="1"/>
</dbReference>